<dbReference type="Proteomes" id="UP000723463">
    <property type="component" value="Unassembled WGS sequence"/>
</dbReference>
<dbReference type="EMBL" id="JAAAXW010000686">
    <property type="protein sequence ID" value="KAF9536491.1"/>
    <property type="molecule type" value="Genomic_DNA"/>
</dbReference>
<sequence>MSSSTSSDFQPNITWPFPPSSSVPIVSFLHTEHVSNVYSGPFTATHQPRRRAKNDINIVGDNQQPDPTIEANQQHICIIGDDQQPGETVETDQQPDHTVEADQQSDYTVVADQQPDHTASDCSGEGLRLRFTNLHLQHMEFFEAEM</sequence>
<feature type="non-terminal residue" evidence="2">
    <location>
        <position position="146"/>
    </location>
</feature>
<comment type="caution">
    <text evidence="2">The sequence shown here is derived from an EMBL/GenBank/DDBJ whole genome shotgun (WGS) entry which is preliminary data.</text>
</comment>
<keyword evidence="3" id="KW-1185">Reference proteome</keyword>
<name>A0A9P6EWF0_9FUNG</name>
<protein>
    <submittedName>
        <fullName evidence="2">Uncharacterized protein</fullName>
    </submittedName>
</protein>
<evidence type="ECO:0000256" key="1">
    <source>
        <dbReference type="SAM" id="MobiDB-lite"/>
    </source>
</evidence>
<proteinExistence type="predicted"/>
<dbReference type="AlphaFoldDB" id="A0A9P6EWF0"/>
<evidence type="ECO:0000313" key="3">
    <source>
        <dbReference type="Proteomes" id="UP000723463"/>
    </source>
</evidence>
<organism evidence="2 3">
    <name type="scientific">Mortierella hygrophila</name>
    <dbReference type="NCBI Taxonomy" id="979708"/>
    <lineage>
        <taxon>Eukaryota</taxon>
        <taxon>Fungi</taxon>
        <taxon>Fungi incertae sedis</taxon>
        <taxon>Mucoromycota</taxon>
        <taxon>Mortierellomycotina</taxon>
        <taxon>Mortierellomycetes</taxon>
        <taxon>Mortierellales</taxon>
        <taxon>Mortierellaceae</taxon>
        <taxon>Mortierella</taxon>
    </lineage>
</organism>
<evidence type="ECO:0000313" key="2">
    <source>
        <dbReference type="EMBL" id="KAF9536491.1"/>
    </source>
</evidence>
<feature type="region of interest" description="Disordered" evidence="1">
    <location>
        <begin position="40"/>
        <end position="68"/>
    </location>
</feature>
<reference evidence="2" key="1">
    <citation type="journal article" date="2020" name="Fungal Divers.">
        <title>Resolving the Mortierellaceae phylogeny through synthesis of multi-gene phylogenetics and phylogenomics.</title>
        <authorList>
            <person name="Vandepol N."/>
            <person name="Liber J."/>
            <person name="Desiro A."/>
            <person name="Na H."/>
            <person name="Kennedy M."/>
            <person name="Barry K."/>
            <person name="Grigoriev I.V."/>
            <person name="Miller A.N."/>
            <person name="O'Donnell K."/>
            <person name="Stajich J.E."/>
            <person name="Bonito G."/>
        </authorList>
    </citation>
    <scope>NUCLEOTIDE SEQUENCE</scope>
    <source>
        <strain evidence="2">NRRL 2591</strain>
    </source>
</reference>
<accession>A0A9P6EWF0</accession>
<gene>
    <name evidence="2" type="ORF">EC957_010657</name>
</gene>